<sequence length="65" mass="7581">MKKNINFVKKLFDVSFDDFYEKAIEEGKTIARIKILEAELEAVEDALAKERKDIKELIKKLKASH</sequence>
<gene>
    <name evidence="2" type="ORF">F9B85_13770</name>
</gene>
<protein>
    <submittedName>
        <fullName evidence="2">Uncharacterized protein</fullName>
    </submittedName>
</protein>
<keyword evidence="3" id="KW-1185">Reference proteome</keyword>
<organism evidence="2 3">
    <name type="scientific">Heliorestis acidaminivorans</name>
    <dbReference type="NCBI Taxonomy" id="553427"/>
    <lineage>
        <taxon>Bacteria</taxon>
        <taxon>Bacillati</taxon>
        <taxon>Bacillota</taxon>
        <taxon>Clostridia</taxon>
        <taxon>Eubacteriales</taxon>
        <taxon>Heliobacteriaceae</taxon>
        <taxon>Heliorestis</taxon>
    </lineage>
</organism>
<dbReference type="Proteomes" id="UP000468766">
    <property type="component" value="Unassembled WGS sequence"/>
</dbReference>
<name>A0A6I0EN30_9FIRM</name>
<dbReference type="AlphaFoldDB" id="A0A6I0EN30"/>
<feature type="coiled-coil region" evidence="1">
    <location>
        <begin position="33"/>
        <end position="64"/>
    </location>
</feature>
<accession>A0A6I0EN30</accession>
<reference evidence="2 3" key="1">
    <citation type="submission" date="2019-10" db="EMBL/GenBank/DDBJ databases">
        <title>Whole-genome sequence of the extremophile Heliorestis acidaminivorans DSM 24790.</title>
        <authorList>
            <person name="Kyndt J.A."/>
            <person name="Meyer T.E."/>
        </authorList>
    </citation>
    <scope>NUCLEOTIDE SEQUENCE [LARGE SCALE GENOMIC DNA]</scope>
    <source>
        <strain evidence="2 3">DSM 24790</strain>
    </source>
</reference>
<evidence type="ECO:0000256" key="1">
    <source>
        <dbReference type="SAM" id="Coils"/>
    </source>
</evidence>
<keyword evidence="1" id="KW-0175">Coiled coil</keyword>
<comment type="caution">
    <text evidence="2">The sequence shown here is derived from an EMBL/GenBank/DDBJ whole genome shotgun (WGS) entry which is preliminary data.</text>
</comment>
<evidence type="ECO:0000313" key="3">
    <source>
        <dbReference type="Proteomes" id="UP000468766"/>
    </source>
</evidence>
<dbReference type="EMBL" id="WBXO01000019">
    <property type="protein sequence ID" value="KAB2950891.1"/>
    <property type="molecule type" value="Genomic_DNA"/>
</dbReference>
<proteinExistence type="predicted"/>
<dbReference type="RefSeq" id="WP_151621792.1">
    <property type="nucleotide sequence ID" value="NZ_WBXO01000019.1"/>
</dbReference>
<evidence type="ECO:0000313" key="2">
    <source>
        <dbReference type="EMBL" id="KAB2950891.1"/>
    </source>
</evidence>